<feature type="transmembrane region" description="Helical" evidence="1">
    <location>
        <begin position="20"/>
        <end position="39"/>
    </location>
</feature>
<feature type="transmembrane region" description="Helical" evidence="1">
    <location>
        <begin position="470"/>
        <end position="493"/>
    </location>
</feature>
<evidence type="ECO:0008006" key="4">
    <source>
        <dbReference type="Google" id="ProtNLM"/>
    </source>
</evidence>
<dbReference type="AlphaFoldDB" id="A0A4R5NRD9"/>
<keyword evidence="1" id="KW-0472">Membrane</keyword>
<feature type="transmembrane region" description="Helical" evidence="1">
    <location>
        <begin position="398"/>
        <end position="421"/>
    </location>
</feature>
<feature type="transmembrane region" description="Helical" evidence="1">
    <location>
        <begin position="347"/>
        <end position="372"/>
    </location>
</feature>
<protein>
    <recommendedName>
        <fullName evidence="4">ABC transporter permease</fullName>
    </recommendedName>
</protein>
<feature type="transmembrane region" description="Helical" evidence="1">
    <location>
        <begin position="513"/>
        <end position="533"/>
    </location>
</feature>
<keyword evidence="3" id="KW-1185">Reference proteome</keyword>
<evidence type="ECO:0000313" key="2">
    <source>
        <dbReference type="EMBL" id="TDG78965.1"/>
    </source>
</evidence>
<dbReference type="STRING" id="1122149.FD44_GL000302"/>
<dbReference type="EMBL" id="PUFO01000029">
    <property type="protein sequence ID" value="TDG78965.1"/>
    <property type="molecule type" value="Genomic_DNA"/>
</dbReference>
<keyword evidence="1" id="KW-1133">Transmembrane helix</keyword>
<feature type="transmembrane region" description="Helical" evidence="1">
    <location>
        <begin position="198"/>
        <end position="214"/>
    </location>
</feature>
<feature type="transmembrane region" description="Helical" evidence="1">
    <location>
        <begin position="127"/>
        <end position="154"/>
    </location>
</feature>
<reference evidence="2 3" key="1">
    <citation type="journal article" date="2019" name="Appl. Microbiol. Biotechnol.">
        <title>Uncovering carbohydrate metabolism through a genotype-phenotype association study of 56 lactic acid bacteria genomes.</title>
        <authorList>
            <person name="Buron-Moles G."/>
            <person name="Chailyan A."/>
            <person name="Dolejs I."/>
            <person name="Forster J."/>
            <person name="Miks M.H."/>
        </authorList>
    </citation>
    <scope>NUCLEOTIDE SEQUENCE [LARGE SCALE GENOMIC DNA]</scope>
    <source>
        <strain evidence="2 3">ATCC 49373</strain>
    </source>
</reference>
<gene>
    <name evidence="2" type="ORF">C5L31_000560</name>
</gene>
<name>A0A4R5NRD9_9LACO</name>
<sequence length="539" mass="60030">MSNLFNKTNFLFRVSLRRDWLKLCLWFAIIVILMTTIAYKFTDMYGTTAEINSIMPTLREGSMVAMFGTFSYPLNSIDTAHVFANEMTLFMAIVMIVLNIAITVKATRSEEDSGLTELLRAKSTGKLASLAASTWEIFLYNLVIGVLLSLGLYFANMNGSELTGDFLLGLSLGVVGFMFGAIAMVMAQISDHSSGATMWSYLIFGIFYIVRMMTDVQNPSYTWWSPLGWIEKTSAYQDNNWLPLIYMLILSMVLVILAFFLNQHRDTGSGLVATHSGRRTASRFLRGPISLGWRLNRTIIISWFIGVAALGASYGSIFKNIGQILKSNSTMQQVFTKGASNAASHQILLNFIAIISIIIVIVSSIPSVQLMLKLKSDEGKGWLELLHAKPLSRTRLYLSYYLISAISGILLWFVGIGSLIVTGNSVLDSANQLSYDLLWSSFAAFIPALLIMIGITAVIVGFIPRFGSAMWLYIVYAVVAMYLGNLVDMPNWAKQFTPFAWVPKVPLKDFNGVTFSWMLIVAAILLVVGLYGYRRRDLK</sequence>
<feature type="transmembrane region" description="Helical" evidence="1">
    <location>
        <begin position="241"/>
        <end position="261"/>
    </location>
</feature>
<feature type="transmembrane region" description="Helical" evidence="1">
    <location>
        <begin position="441"/>
        <end position="463"/>
    </location>
</feature>
<dbReference type="Proteomes" id="UP000294854">
    <property type="component" value="Unassembled WGS sequence"/>
</dbReference>
<feature type="transmembrane region" description="Helical" evidence="1">
    <location>
        <begin position="299"/>
        <end position="318"/>
    </location>
</feature>
<organism evidence="2 3">
    <name type="scientific">Secundilactobacillus malefermentans</name>
    <dbReference type="NCBI Taxonomy" id="176292"/>
    <lineage>
        <taxon>Bacteria</taxon>
        <taxon>Bacillati</taxon>
        <taxon>Bacillota</taxon>
        <taxon>Bacilli</taxon>
        <taxon>Lactobacillales</taxon>
        <taxon>Lactobacillaceae</taxon>
        <taxon>Secundilactobacillus</taxon>
    </lineage>
</organism>
<proteinExistence type="predicted"/>
<feature type="transmembrane region" description="Helical" evidence="1">
    <location>
        <begin position="166"/>
        <end position="186"/>
    </location>
</feature>
<dbReference type="RefSeq" id="WP_010620448.1">
    <property type="nucleotide sequence ID" value="NZ_CP042371.1"/>
</dbReference>
<feature type="transmembrane region" description="Helical" evidence="1">
    <location>
        <begin position="87"/>
        <end position="106"/>
    </location>
</feature>
<keyword evidence="1" id="KW-0812">Transmembrane</keyword>
<comment type="caution">
    <text evidence="2">The sequence shown here is derived from an EMBL/GenBank/DDBJ whole genome shotgun (WGS) entry which is preliminary data.</text>
</comment>
<evidence type="ECO:0000256" key="1">
    <source>
        <dbReference type="SAM" id="Phobius"/>
    </source>
</evidence>
<dbReference type="OrthoDB" id="2014935at2"/>
<accession>A0A4R5NRD9</accession>
<evidence type="ECO:0000313" key="3">
    <source>
        <dbReference type="Proteomes" id="UP000294854"/>
    </source>
</evidence>